<dbReference type="RefSeq" id="WP_138566387.1">
    <property type="nucleotide sequence ID" value="NZ_PNCM01000008.1"/>
</dbReference>
<name>A0A5S3YY95_9GAMM</name>
<dbReference type="AlphaFoldDB" id="A0A5S3YY95"/>
<evidence type="ECO:0000313" key="1">
    <source>
        <dbReference type="EMBL" id="TMP83181.1"/>
    </source>
</evidence>
<sequence length="315" mass="36332">MAMNKSLEKFLRKKKRTGKDVLNYRGNFEEKSKALRDYCTVSGLAQKDELTEGVAPVIQPWEYLHPELAVSARYYQLCVREGLIKQNKIAANSLMSSFTYNFILKAQEYFSLQRYPIRFGRERERAYTSHEVFCIVQGALLGLTCHTDNLFQMFSVGYQKGWHNRLHGRHMDFIILLYDRYKGGALAPLDCPFEYDDIIENWATTDLNKVTEYLTTLCDDQVVQAAAPPSKGYFDFDNGEWDFIPASALLLLKLREFSGLANPEFTHPGFGHLNPLLEIEQQPLTLDPLLEKVVQRMKEQGFNEDDIFNRVIEGS</sequence>
<proteinExistence type="predicted"/>
<gene>
    <name evidence="1" type="ORF">CWB73_02985</name>
</gene>
<protein>
    <submittedName>
        <fullName evidence="1">Uncharacterized protein</fullName>
    </submittedName>
</protein>
<dbReference type="EMBL" id="PNCM01000008">
    <property type="protein sequence ID" value="TMP83181.1"/>
    <property type="molecule type" value="Genomic_DNA"/>
</dbReference>
<accession>A0A5S3YY95</accession>
<organism evidence="1 2">
    <name type="scientific">Pseudoalteromonas phenolica</name>
    <dbReference type="NCBI Taxonomy" id="161398"/>
    <lineage>
        <taxon>Bacteria</taxon>
        <taxon>Pseudomonadati</taxon>
        <taxon>Pseudomonadota</taxon>
        <taxon>Gammaproteobacteria</taxon>
        <taxon>Alteromonadales</taxon>
        <taxon>Pseudoalteromonadaceae</taxon>
        <taxon>Pseudoalteromonas</taxon>
    </lineage>
</organism>
<comment type="caution">
    <text evidence="1">The sequence shown here is derived from an EMBL/GenBank/DDBJ whole genome shotgun (WGS) entry which is preliminary data.</text>
</comment>
<dbReference type="OrthoDB" id="6294774at2"/>
<reference evidence="1 2" key="1">
    <citation type="submission" date="2017-12" db="EMBL/GenBank/DDBJ databases">
        <authorList>
            <person name="Paulsen S."/>
            <person name="Gram L.K."/>
        </authorList>
    </citation>
    <scope>NUCLEOTIDE SEQUENCE [LARGE SCALE GENOMIC DNA]</scope>
    <source>
        <strain evidence="1 2">S1189</strain>
    </source>
</reference>
<evidence type="ECO:0000313" key="2">
    <source>
        <dbReference type="Proteomes" id="UP000307362"/>
    </source>
</evidence>
<reference evidence="2" key="2">
    <citation type="submission" date="2019-06" db="EMBL/GenBank/DDBJ databases">
        <title>Co-occurence of chitin degradation, pigmentation and bioactivity in marine Pseudoalteromonas.</title>
        <authorList>
            <person name="Sonnenschein E.C."/>
            <person name="Bech P.K."/>
        </authorList>
    </citation>
    <scope>NUCLEOTIDE SEQUENCE [LARGE SCALE GENOMIC DNA]</scope>
    <source>
        <strain evidence="2">S1189</strain>
    </source>
</reference>
<dbReference type="Proteomes" id="UP000307362">
    <property type="component" value="Unassembled WGS sequence"/>
</dbReference>